<dbReference type="InterPro" id="IPR002885">
    <property type="entry name" value="PPR_rpt"/>
</dbReference>
<organism evidence="5 6">
    <name type="scientific">Anisodus tanguticus</name>
    <dbReference type="NCBI Taxonomy" id="243964"/>
    <lineage>
        <taxon>Eukaryota</taxon>
        <taxon>Viridiplantae</taxon>
        <taxon>Streptophyta</taxon>
        <taxon>Embryophyta</taxon>
        <taxon>Tracheophyta</taxon>
        <taxon>Spermatophyta</taxon>
        <taxon>Magnoliopsida</taxon>
        <taxon>eudicotyledons</taxon>
        <taxon>Gunneridae</taxon>
        <taxon>Pentapetalae</taxon>
        <taxon>asterids</taxon>
        <taxon>lamiids</taxon>
        <taxon>Solanales</taxon>
        <taxon>Solanaceae</taxon>
        <taxon>Solanoideae</taxon>
        <taxon>Hyoscyameae</taxon>
        <taxon>Anisodus</taxon>
    </lineage>
</organism>
<dbReference type="PANTHER" id="PTHR47205">
    <property type="entry name" value="OS07G0599000 PROTEIN"/>
    <property type="match status" value="1"/>
</dbReference>
<protein>
    <recommendedName>
        <fullName evidence="4">Pentatricopeptide repeat-containing protein-mitochondrial domain-containing protein</fullName>
    </recommendedName>
</protein>
<sequence>MTILIRSRPLIRKLTTYKSITTVPFLSQEPQLAGTPPETTTPLPPNPSSGSPLYNENWRSPFAATTTTPVVPSSSSIVPLPFLRQSPVARIEAISQTLDVHGLMNLFADWMTTQRWEEMKQLFEFWIRSLDGNGKPNIPDANLFNHYLRANLMMGGTADDLLGLATQMEDYGLVANTASHNLILKAMFQSGEPLSWVDKAVKLLERANFMMGATADDLLGLASQMEDYGLVSNTASHNLILKAMFQSGEPLSWVDKAVKLLERMIQTGKEYKEALPDEESYDLVIGLLFKADLIDDALKYVDSALKSGYKLSMNVFNECVRSCVFNNRLDILVSIIDRCKKTDQNKGLLPPWNMCTHLADVALQADNSELAFSSLDFFVKWIVRGESVRPPVLLTVDEGLLVAALGTAGRTYNAKLLNGAWEVLKRSLRQTRAPNPESFLAKIYAHASLGQLQNAFAALHEFEKAYGSSNEESAEELFSPFTSLNPLAVACCRNGFVTLDSVYYQLENLSRADPPYKSVATLNCVILGCANIWDIDRAYQTFAAIESSFGLTPDIHSYNALIYAFGKLSKRDEATKVYEHFMDLGVKPNEMTYSLLVDAHLIKREPKAAISVVDEMEQSQVELEIRLLEALEIYPPAKLRGIHRHFVLYGLTEYLRRSFNRQFAPDDVLKLLDRFYNLEMVKPDDEDEEILNQEEEFCLPQTSLSFDTLIKVRNHNLKLIILVLEKSKDLTKTQITKKI</sequence>
<dbReference type="PROSITE" id="PS51375">
    <property type="entry name" value="PPR"/>
    <property type="match status" value="1"/>
</dbReference>
<name>A0AAE1V754_9SOLA</name>
<evidence type="ECO:0000256" key="2">
    <source>
        <dbReference type="PROSITE-ProRule" id="PRU00708"/>
    </source>
</evidence>
<dbReference type="Pfam" id="PF13041">
    <property type="entry name" value="PPR_2"/>
    <property type="match status" value="1"/>
</dbReference>
<evidence type="ECO:0000313" key="6">
    <source>
        <dbReference type="Proteomes" id="UP001291623"/>
    </source>
</evidence>
<evidence type="ECO:0000259" key="4">
    <source>
        <dbReference type="Pfam" id="PF23276"/>
    </source>
</evidence>
<gene>
    <name evidence="5" type="ORF">RND71_023622</name>
</gene>
<dbReference type="NCBIfam" id="TIGR00756">
    <property type="entry name" value="PPR"/>
    <property type="match status" value="1"/>
</dbReference>
<dbReference type="AlphaFoldDB" id="A0AAE1V754"/>
<dbReference type="Proteomes" id="UP001291623">
    <property type="component" value="Unassembled WGS sequence"/>
</dbReference>
<evidence type="ECO:0000256" key="1">
    <source>
        <dbReference type="ARBA" id="ARBA00022737"/>
    </source>
</evidence>
<dbReference type="PANTHER" id="PTHR47205:SF1">
    <property type="entry name" value="OS07G0599000 PROTEIN"/>
    <property type="match status" value="1"/>
</dbReference>
<feature type="domain" description="Pentatricopeptide repeat-containing protein-mitochondrial" evidence="4">
    <location>
        <begin position="398"/>
        <end position="544"/>
    </location>
</feature>
<accession>A0AAE1V754</accession>
<dbReference type="InterPro" id="IPR057027">
    <property type="entry name" value="TPR_mt"/>
</dbReference>
<dbReference type="InterPro" id="IPR044605">
    <property type="entry name" value="At1g26460-like"/>
</dbReference>
<feature type="region of interest" description="Disordered" evidence="3">
    <location>
        <begin position="28"/>
        <end position="50"/>
    </location>
</feature>
<reference evidence="5" key="1">
    <citation type="submission" date="2023-12" db="EMBL/GenBank/DDBJ databases">
        <title>Genome assembly of Anisodus tanguticus.</title>
        <authorList>
            <person name="Wang Y.-J."/>
        </authorList>
    </citation>
    <scope>NUCLEOTIDE SEQUENCE</scope>
    <source>
        <strain evidence="5">KB-2021</strain>
        <tissue evidence="5">Leaf</tissue>
    </source>
</reference>
<feature type="repeat" description="PPR" evidence="2">
    <location>
        <begin position="554"/>
        <end position="588"/>
    </location>
</feature>
<keyword evidence="6" id="KW-1185">Reference proteome</keyword>
<keyword evidence="1" id="KW-0677">Repeat</keyword>
<comment type="caution">
    <text evidence="5">The sequence shown here is derived from an EMBL/GenBank/DDBJ whole genome shotgun (WGS) entry which is preliminary data.</text>
</comment>
<dbReference type="EMBL" id="JAVYJV010000012">
    <property type="protein sequence ID" value="KAK4358012.1"/>
    <property type="molecule type" value="Genomic_DNA"/>
</dbReference>
<evidence type="ECO:0000313" key="5">
    <source>
        <dbReference type="EMBL" id="KAK4358012.1"/>
    </source>
</evidence>
<dbReference type="InterPro" id="IPR011990">
    <property type="entry name" value="TPR-like_helical_dom_sf"/>
</dbReference>
<dbReference type="Gene3D" id="1.25.40.10">
    <property type="entry name" value="Tetratricopeptide repeat domain"/>
    <property type="match status" value="2"/>
</dbReference>
<evidence type="ECO:0000256" key="3">
    <source>
        <dbReference type="SAM" id="MobiDB-lite"/>
    </source>
</evidence>
<dbReference type="Pfam" id="PF23276">
    <property type="entry name" value="TPR_24"/>
    <property type="match status" value="1"/>
</dbReference>
<proteinExistence type="predicted"/>